<proteinExistence type="inferred from homology"/>
<sequence length="403" mass="46453">MVEHNIIYLPTDPPVARFVRLNVTSVSNLESQSQAFEIVIPSSPTDDSDPGEVVIQATLERTVSPNRLHLPLNVPNGDAQSLSAVGEAVWVALTWYFQRAGYQQPLTPKGNPCPESCVELVFKSDSPAACAQFATHLEELGLVEFEIQLEENNVFRPLVFASTFWQIQPEIFLPKLGAHRYLPPKPLRYTLSNGVIRHPKRPLPPTVKSPFYTRHCVSEKINSVFKLRPVDMSDLDLIHKWMNNLRVAEFWGEQGPIEHQKKFLEKCLSSQHSFAAIGSWNDLDEEENLTLWRDACFFDIYWVKEDHLARYVNDIKDWDRGVHLLVGEDWARGRSTAWLDSIVHYVFLADPRTQSLYLEPRVDNDLLIRLLLRYGFYKVKDFSFPHKQAALMKLDRECWRGCH</sequence>
<dbReference type="Gene3D" id="3.40.630.30">
    <property type="match status" value="1"/>
</dbReference>
<dbReference type="AlphaFoldDB" id="A0AAV9XGP8"/>
<evidence type="ECO:0000256" key="1">
    <source>
        <dbReference type="ARBA" id="ARBA00009893"/>
    </source>
</evidence>
<dbReference type="SUPFAM" id="SSF55729">
    <property type="entry name" value="Acyl-CoA N-acyltransferases (Nat)"/>
    <property type="match status" value="1"/>
</dbReference>
<name>A0AAV9XGP8_9PEZI</name>
<dbReference type="GO" id="GO:0016410">
    <property type="term" value="F:N-acyltransferase activity"/>
    <property type="evidence" value="ECO:0007669"/>
    <property type="project" value="TreeGrafter"/>
</dbReference>
<protein>
    <recommendedName>
        <fullName evidence="2">Acyltransferase MbtK/IucB-like conserved domain-containing protein</fullName>
    </recommendedName>
</protein>
<dbReference type="InterPro" id="IPR019432">
    <property type="entry name" value="Acyltransferase_MbtK/IucB-like"/>
</dbReference>
<dbReference type="Pfam" id="PF13523">
    <property type="entry name" value="Acetyltransf_8"/>
    <property type="match status" value="1"/>
</dbReference>
<organism evidence="3 4">
    <name type="scientific">Orbilia ellipsospora</name>
    <dbReference type="NCBI Taxonomy" id="2528407"/>
    <lineage>
        <taxon>Eukaryota</taxon>
        <taxon>Fungi</taxon>
        <taxon>Dikarya</taxon>
        <taxon>Ascomycota</taxon>
        <taxon>Pezizomycotina</taxon>
        <taxon>Orbiliomycetes</taxon>
        <taxon>Orbiliales</taxon>
        <taxon>Orbiliaceae</taxon>
        <taxon>Orbilia</taxon>
    </lineage>
</organism>
<comment type="similarity">
    <text evidence="1">Belongs to the lysine N-acyltransferase MbtK family.</text>
</comment>
<dbReference type="EMBL" id="JAVHJO010000004">
    <property type="protein sequence ID" value="KAK6541270.1"/>
    <property type="molecule type" value="Genomic_DNA"/>
</dbReference>
<reference evidence="3 4" key="1">
    <citation type="submission" date="2019-10" db="EMBL/GenBank/DDBJ databases">
        <authorList>
            <person name="Palmer J.M."/>
        </authorList>
    </citation>
    <scope>NUCLEOTIDE SEQUENCE [LARGE SCALE GENOMIC DNA]</scope>
    <source>
        <strain evidence="3 4">TWF694</strain>
    </source>
</reference>
<evidence type="ECO:0000313" key="3">
    <source>
        <dbReference type="EMBL" id="KAK6541270.1"/>
    </source>
</evidence>
<keyword evidence="4" id="KW-1185">Reference proteome</keyword>
<dbReference type="SMART" id="SM01006">
    <property type="entry name" value="AlcB"/>
    <property type="match status" value="1"/>
</dbReference>
<feature type="domain" description="Acyltransferase MbtK/IucB-like conserved" evidence="2">
    <location>
        <begin position="228"/>
        <end position="274"/>
    </location>
</feature>
<evidence type="ECO:0000313" key="4">
    <source>
        <dbReference type="Proteomes" id="UP001365542"/>
    </source>
</evidence>
<gene>
    <name evidence="3" type="ORF">TWF694_008633</name>
</gene>
<dbReference type="GO" id="GO:0019290">
    <property type="term" value="P:siderophore biosynthetic process"/>
    <property type="evidence" value="ECO:0007669"/>
    <property type="project" value="InterPro"/>
</dbReference>
<dbReference type="PANTHER" id="PTHR31438:SF1">
    <property type="entry name" value="LYSINE N-ACYLTRANSFERASE C17G9.06C-RELATED"/>
    <property type="match status" value="1"/>
</dbReference>
<comment type="caution">
    <text evidence="3">The sequence shown here is derived from an EMBL/GenBank/DDBJ whole genome shotgun (WGS) entry which is preliminary data.</text>
</comment>
<dbReference type="PANTHER" id="PTHR31438">
    <property type="entry name" value="LYSINE N-ACYLTRANSFERASE C17G9.06C-RELATED"/>
    <property type="match status" value="1"/>
</dbReference>
<dbReference type="InterPro" id="IPR016181">
    <property type="entry name" value="Acyl_CoA_acyltransferase"/>
</dbReference>
<dbReference type="Proteomes" id="UP001365542">
    <property type="component" value="Unassembled WGS sequence"/>
</dbReference>
<accession>A0AAV9XGP8</accession>
<evidence type="ECO:0000259" key="2">
    <source>
        <dbReference type="SMART" id="SM01006"/>
    </source>
</evidence>